<dbReference type="PROSITE" id="PS51257">
    <property type="entry name" value="PROKAR_LIPOPROTEIN"/>
    <property type="match status" value="1"/>
</dbReference>
<accession>A0A367PGX1</accession>
<keyword evidence="2" id="KW-0732">Signal</keyword>
<evidence type="ECO:0000313" key="4">
    <source>
        <dbReference type="Proteomes" id="UP000253501"/>
    </source>
</evidence>
<evidence type="ECO:0000256" key="2">
    <source>
        <dbReference type="SAM" id="SignalP"/>
    </source>
</evidence>
<gene>
    <name evidence="3" type="ORF">DDK22_22955</name>
</gene>
<evidence type="ECO:0000256" key="1">
    <source>
        <dbReference type="SAM" id="MobiDB-lite"/>
    </source>
</evidence>
<evidence type="ECO:0008006" key="5">
    <source>
        <dbReference type="Google" id="ProtNLM"/>
    </source>
</evidence>
<proteinExistence type="predicted"/>
<dbReference type="Proteomes" id="UP000253501">
    <property type="component" value="Unassembled WGS sequence"/>
</dbReference>
<dbReference type="AlphaFoldDB" id="A0A367PGX1"/>
<protein>
    <recommendedName>
        <fullName evidence="5">Lipoprotein</fullName>
    </recommendedName>
</protein>
<reference evidence="3 4" key="1">
    <citation type="submission" date="2018-04" db="EMBL/GenBank/DDBJ databases">
        <title>Cupriavidus necator CR12 genome sequencing and assembly.</title>
        <authorList>
            <person name="Ben Fekih I."/>
            <person name="Mazhar H.S."/>
            <person name="Bello S.K."/>
            <person name="Rensing C."/>
        </authorList>
    </citation>
    <scope>NUCLEOTIDE SEQUENCE [LARGE SCALE GENOMIC DNA]</scope>
    <source>
        <strain evidence="3 4">CR12</strain>
    </source>
</reference>
<organism evidence="3 4">
    <name type="scientific">Cupriavidus necator</name>
    <name type="common">Alcaligenes eutrophus</name>
    <name type="synonym">Ralstonia eutropha</name>
    <dbReference type="NCBI Taxonomy" id="106590"/>
    <lineage>
        <taxon>Bacteria</taxon>
        <taxon>Pseudomonadati</taxon>
        <taxon>Pseudomonadota</taxon>
        <taxon>Betaproteobacteria</taxon>
        <taxon>Burkholderiales</taxon>
        <taxon>Burkholderiaceae</taxon>
        <taxon>Cupriavidus</taxon>
    </lineage>
</organism>
<comment type="caution">
    <text evidence="3">The sequence shown here is derived from an EMBL/GenBank/DDBJ whole genome shotgun (WGS) entry which is preliminary data.</text>
</comment>
<dbReference type="EMBL" id="QDHA01000055">
    <property type="protein sequence ID" value="RCJ06246.1"/>
    <property type="molecule type" value="Genomic_DNA"/>
</dbReference>
<feature type="chain" id="PRO_5016794940" description="Lipoprotein" evidence="2">
    <location>
        <begin position="30"/>
        <end position="69"/>
    </location>
</feature>
<feature type="region of interest" description="Disordered" evidence="1">
    <location>
        <begin position="29"/>
        <end position="69"/>
    </location>
</feature>
<name>A0A367PGX1_CUPNE</name>
<sequence>MRPSLLSRSARPWLAAGTLTLALMLTACGGDDSPGASGGTLQPTAANGNKPDNPGKPDQPGACSTRCAP</sequence>
<evidence type="ECO:0000313" key="3">
    <source>
        <dbReference type="EMBL" id="RCJ06246.1"/>
    </source>
</evidence>
<feature type="signal peptide" evidence="2">
    <location>
        <begin position="1"/>
        <end position="29"/>
    </location>
</feature>